<sequence length="160" mass="16785">KVELAMVVSGARADLGELEAAVAALGIPQLDMNRAFSFCPRLFRAYADALGAVDRAEEAAQWRRQAPVAESALGTGDFAEPDIIDLVGDEDDKSERPRRQPDEQGARDEQADPDDQEGLEVPAGTEEAPVQEPSADQDVAGAGDPAAAPAADKQASDGND</sequence>
<feature type="compositionally biased region" description="Acidic residues" evidence="1">
    <location>
        <begin position="79"/>
        <end position="92"/>
    </location>
</feature>
<feature type="region of interest" description="Disordered" evidence="1">
    <location>
        <begin position="61"/>
        <end position="160"/>
    </location>
</feature>
<comment type="caution">
    <text evidence="2">The sequence shown here is derived from an EMBL/GenBank/DDBJ whole genome shotgun (WGS) entry which is preliminary data.</text>
</comment>
<dbReference type="EMBL" id="JAAZSR010000105">
    <property type="protein sequence ID" value="NKX50577.1"/>
    <property type="molecule type" value="Genomic_DNA"/>
</dbReference>
<feature type="compositionally biased region" description="Basic and acidic residues" evidence="1">
    <location>
        <begin position="93"/>
        <end position="110"/>
    </location>
</feature>
<organism evidence="2 3">
    <name type="scientific">Arthrobacter deserti</name>
    <dbReference type="NCBI Taxonomy" id="1742687"/>
    <lineage>
        <taxon>Bacteria</taxon>
        <taxon>Bacillati</taxon>
        <taxon>Actinomycetota</taxon>
        <taxon>Actinomycetes</taxon>
        <taxon>Micrococcales</taxon>
        <taxon>Micrococcaceae</taxon>
        <taxon>Arthrobacter</taxon>
    </lineage>
</organism>
<accession>A0ABX1JMR1</accession>
<evidence type="ECO:0000256" key="1">
    <source>
        <dbReference type="SAM" id="MobiDB-lite"/>
    </source>
</evidence>
<proteinExistence type="predicted"/>
<dbReference type="Proteomes" id="UP000523795">
    <property type="component" value="Unassembled WGS sequence"/>
</dbReference>
<protein>
    <submittedName>
        <fullName evidence="2">Uncharacterized protein</fullName>
    </submittedName>
</protein>
<gene>
    <name evidence="2" type="ORF">HER39_08350</name>
</gene>
<feature type="compositionally biased region" description="Low complexity" evidence="1">
    <location>
        <begin position="136"/>
        <end position="153"/>
    </location>
</feature>
<evidence type="ECO:0000313" key="3">
    <source>
        <dbReference type="Proteomes" id="UP000523795"/>
    </source>
</evidence>
<keyword evidence="3" id="KW-1185">Reference proteome</keyword>
<reference evidence="2 3" key="1">
    <citation type="submission" date="2020-04" db="EMBL/GenBank/DDBJ databases">
        <authorList>
            <person name="Liu S."/>
        </authorList>
    </citation>
    <scope>NUCLEOTIDE SEQUENCE [LARGE SCALE GENOMIC DNA]</scope>
    <source>
        <strain evidence="2 3">CGMCC 1.15091</strain>
    </source>
</reference>
<name>A0ABX1JMR1_9MICC</name>
<evidence type="ECO:0000313" key="2">
    <source>
        <dbReference type="EMBL" id="NKX50577.1"/>
    </source>
</evidence>
<feature type="non-terminal residue" evidence="2">
    <location>
        <position position="1"/>
    </location>
</feature>